<organism evidence="2">
    <name type="scientific">uncultured organism</name>
    <dbReference type="NCBI Taxonomy" id="155900"/>
    <lineage>
        <taxon>unclassified sequences</taxon>
        <taxon>environmental samples</taxon>
    </lineage>
</organism>
<keyword evidence="1" id="KW-0446">Lipid-binding</keyword>
<evidence type="ECO:0000313" key="2">
    <source>
        <dbReference type="EMBL" id="AKL88142.1"/>
    </source>
</evidence>
<protein>
    <submittedName>
        <fullName evidence="2">DegV family protein</fullName>
    </submittedName>
</protein>
<dbReference type="SUPFAM" id="SSF82549">
    <property type="entry name" value="DAK1/DegV-like"/>
    <property type="match status" value="1"/>
</dbReference>
<dbReference type="GO" id="GO:0008289">
    <property type="term" value="F:lipid binding"/>
    <property type="evidence" value="ECO:0007669"/>
    <property type="project" value="UniProtKB-KW"/>
</dbReference>
<dbReference type="NCBIfam" id="TIGR00762">
    <property type="entry name" value="DegV"/>
    <property type="match status" value="1"/>
</dbReference>
<dbReference type="InterPro" id="IPR043168">
    <property type="entry name" value="DegV_C"/>
</dbReference>
<dbReference type="PROSITE" id="PS51482">
    <property type="entry name" value="DEGV"/>
    <property type="match status" value="1"/>
</dbReference>
<dbReference type="PANTHER" id="PTHR33434">
    <property type="entry name" value="DEGV DOMAIN-CONTAINING PROTEIN DR_1986-RELATED"/>
    <property type="match status" value="1"/>
</dbReference>
<dbReference type="AlphaFoldDB" id="A0A0G3VRY8"/>
<name>A0A0G3VRY8_9ZZZZ</name>
<proteinExistence type="predicted"/>
<dbReference type="Gene3D" id="3.30.1180.10">
    <property type="match status" value="1"/>
</dbReference>
<accession>A0A0G3VRY8</accession>
<dbReference type="InterPro" id="IPR050270">
    <property type="entry name" value="DegV_domain_contain"/>
</dbReference>
<dbReference type="EMBL" id="KP892657">
    <property type="protein sequence ID" value="AKL88142.1"/>
    <property type="molecule type" value="Genomic_DNA"/>
</dbReference>
<dbReference type="Gene3D" id="3.40.50.10170">
    <property type="match status" value="1"/>
</dbReference>
<dbReference type="Pfam" id="PF02645">
    <property type="entry name" value="DegV"/>
    <property type="match status" value="1"/>
</dbReference>
<evidence type="ECO:0000256" key="1">
    <source>
        <dbReference type="ARBA" id="ARBA00023121"/>
    </source>
</evidence>
<sequence length="292" mass="31323">MSDAPSRPVYVVTDSTADIPPDLIGDRPLTVVPLIVEIAGQSYRDGIDLSRDQFLALLRDGHLPRTSQPSIGTFQEVYRDLIERGYDIVSIHISSALSGTYNSARAAAQAVAPERIRLIDSHSVSMTFGWIVLEAADLAAAGKSLDEVAAYAERRKGDQRLYAVLETLEYLHRGGRIGRSALLLGSALQIKPIVQVRRGTVEPLERVRTMRRALDRLVALVTEQCPWDHAAVFHLANPNAAEAVAARLREAQPDINVITGQIGTVVGTYGGPGLVGVGGLVRAHAAEGGAPA</sequence>
<dbReference type="InterPro" id="IPR003797">
    <property type="entry name" value="DegV"/>
</dbReference>
<dbReference type="PANTHER" id="PTHR33434:SF2">
    <property type="entry name" value="FATTY ACID-BINDING PROTEIN TM_1468"/>
    <property type="match status" value="1"/>
</dbReference>
<reference evidence="2" key="1">
    <citation type="journal article" date="2015" name="Front. Microbiol.">
        <title>Identification of novel esterase-active enzymes from hot environments by use of the host bacterium Thermus thermophilus.</title>
        <authorList>
            <person name="Leis B."/>
            <person name="Angelov A."/>
            <person name="Mientus M."/>
            <person name="Li H."/>
            <person name="Pham V.T."/>
            <person name="Lauinger B."/>
            <person name="Bongen P."/>
            <person name="Pietruszka J."/>
            <person name="Goncalves L.G."/>
            <person name="Santos H."/>
            <person name="Liebl W."/>
        </authorList>
    </citation>
    <scope>NUCLEOTIDE SEQUENCE</scope>
</reference>